<keyword evidence="1" id="KW-1015">Disulfide bond</keyword>
<feature type="repeat" description="TNFR-Cys" evidence="1">
    <location>
        <begin position="95"/>
        <end position="137"/>
    </location>
</feature>
<dbReference type="PANTHER" id="PTHR46838">
    <property type="entry name" value="TUMOR NECROSIS FACTOR RECEPTOR SUPERFAMILY MEMBER 14"/>
    <property type="match status" value="1"/>
</dbReference>
<feature type="domain" description="TNFR-Cys" evidence="2">
    <location>
        <begin position="54"/>
        <end position="93"/>
    </location>
</feature>
<feature type="domain" description="TNFR-Cys" evidence="2">
    <location>
        <begin position="95"/>
        <end position="137"/>
    </location>
</feature>
<comment type="caution">
    <text evidence="1">Lacks conserved residue(s) required for the propagation of feature annotation.</text>
</comment>
<sequence length="265" mass="28103">HESSNINYHLFLCLGLKTVKECKASSDTACGVLEGNYCIDPYEGGCRAAQKHTTCKPGHFIKHPGLMYGQCCPMCPPGTRVYRQCTEFTSTSCVPCIGSTFTNKPNGLSYCFPCTVCDQGLLVKTVKECTASSDTVCGVLEGNYCIDPYGGGCRAAQKHTTCKPGHFIRQPGTDSADTVCENCPENSYSNGSSTSCTPHTNCESKGLSPVKPGNSVSDSQCGQNGGPVIAWIVVGIIFVTCKLQELIRPTSSCTVQVLGGRSSAC</sequence>
<dbReference type="Ensembl" id="ENSSFOT00015000629.2">
    <property type="protein sequence ID" value="ENSSFOP00015000601.2"/>
    <property type="gene ID" value="ENSSFOG00015000470.2"/>
</dbReference>
<dbReference type="Pfam" id="PF00020">
    <property type="entry name" value="TNFR_c6"/>
    <property type="match status" value="2"/>
</dbReference>
<feature type="repeat" description="TNFR-Cys" evidence="1">
    <location>
        <begin position="54"/>
        <end position="93"/>
    </location>
</feature>
<dbReference type="GO" id="GO:0002720">
    <property type="term" value="P:positive regulation of cytokine production involved in immune response"/>
    <property type="evidence" value="ECO:0007669"/>
    <property type="project" value="TreeGrafter"/>
</dbReference>
<name>A0A8C9QWT3_SCLFO</name>
<evidence type="ECO:0000256" key="1">
    <source>
        <dbReference type="PROSITE-ProRule" id="PRU00206"/>
    </source>
</evidence>
<dbReference type="SMART" id="SM00208">
    <property type="entry name" value="TNFR"/>
    <property type="match status" value="4"/>
</dbReference>
<dbReference type="AlphaFoldDB" id="A0A8C9QWT3"/>
<reference evidence="3 4" key="1">
    <citation type="submission" date="2019-04" db="EMBL/GenBank/DDBJ databases">
        <authorList>
            <consortium name="Wellcome Sanger Institute Data Sharing"/>
        </authorList>
    </citation>
    <scope>NUCLEOTIDE SEQUENCE [LARGE SCALE GENOMIC DNA]</scope>
</reference>
<accession>A0A8C9QWT3</accession>
<dbReference type="GO" id="GO:2000406">
    <property type="term" value="P:positive regulation of T cell migration"/>
    <property type="evidence" value="ECO:0007669"/>
    <property type="project" value="TreeGrafter"/>
</dbReference>
<protein>
    <recommendedName>
        <fullName evidence="2">TNFR-Cys domain-containing protein</fullName>
    </recommendedName>
</protein>
<proteinExistence type="predicted"/>
<dbReference type="Gene3D" id="2.10.50.10">
    <property type="entry name" value="Tumor Necrosis Factor Receptor, subunit A, domain 2"/>
    <property type="match status" value="4"/>
</dbReference>
<feature type="disulfide bond" evidence="1">
    <location>
        <begin position="75"/>
        <end position="93"/>
    </location>
</feature>
<evidence type="ECO:0000313" key="4">
    <source>
        <dbReference type="Proteomes" id="UP000694397"/>
    </source>
</evidence>
<evidence type="ECO:0000259" key="2">
    <source>
        <dbReference type="PROSITE" id="PS50050"/>
    </source>
</evidence>
<dbReference type="Proteomes" id="UP000694397">
    <property type="component" value="Chromosome 2"/>
</dbReference>
<keyword evidence="4" id="KW-1185">Reference proteome</keyword>
<dbReference type="SUPFAM" id="SSF57586">
    <property type="entry name" value="TNF receptor-like"/>
    <property type="match status" value="2"/>
</dbReference>
<dbReference type="GO" id="GO:0009897">
    <property type="term" value="C:external side of plasma membrane"/>
    <property type="evidence" value="ECO:0007669"/>
    <property type="project" value="TreeGrafter"/>
</dbReference>
<dbReference type="OrthoDB" id="10031141at2759"/>
<dbReference type="InterPro" id="IPR001368">
    <property type="entry name" value="TNFR/NGFR_Cys_rich_reg"/>
</dbReference>
<dbReference type="PROSITE" id="PS00652">
    <property type="entry name" value="TNFR_NGFR_1"/>
    <property type="match status" value="2"/>
</dbReference>
<organism evidence="3 4">
    <name type="scientific">Scleropages formosus</name>
    <name type="common">Asian bonytongue</name>
    <name type="synonym">Osteoglossum formosum</name>
    <dbReference type="NCBI Taxonomy" id="113540"/>
    <lineage>
        <taxon>Eukaryota</taxon>
        <taxon>Metazoa</taxon>
        <taxon>Chordata</taxon>
        <taxon>Craniata</taxon>
        <taxon>Vertebrata</taxon>
        <taxon>Euteleostomi</taxon>
        <taxon>Actinopterygii</taxon>
        <taxon>Neopterygii</taxon>
        <taxon>Teleostei</taxon>
        <taxon>Osteoglossocephala</taxon>
        <taxon>Osteoglossomorpha</taxon>
        <taxon>Osteoglossiformes</taxon>
        <taxon>Osteoglossidae</taxon>
        <taxon>Scleropages</taxon>
    </lineage>
</organism>
<dbReference type="GO" id="GO:0050830">
    <property type="term" value="P:defense response to Gram-positive bacterium"/>
    <property type="evidence" value="ECO:0007669"/>
    <property type="project" value="TreeGrafter"/>
</dbReference>
<dbReference type="GO" id="GO:0050829">
    <property type="term" value="P:defense response to Gram-negative bacterium"/>
    <property type="evidence" value="ECO:0007669"/>
    <property type="project" value="TreeGrafter"/>
</dbReference>
<dbReference type="GO" id="GO:0046642">
    <property type="term" value="P:negative regulation of alpha-beta T cell proliferation"/>
    <property type="evidence" value="ECO:0007669"/>
    <property type="project" value="TreeGrafter"/>
</dbReference>
<dbReference type="PROSITE" id="PS50050">
    <property type="entry name" value="TNFR_NGFR_2"/>
    <property type="match status" value="2"/>
</dbReference>
<reference evidence="3" key="2">
    <citation type="submission" date="2025-08" db="UniProtKB">
        <authorList>
            <consortium name="Ensembl"/>
        </authorList>
    </citation>
    <scope>IDENTIFICATION</scope>
</reference>
<evidence type="ECO:0000313" key="3">
    <source>
        <dbReference type="Ensembl" id="ENSSFOP00015000601.2"/>
    </source>
</evidence>
<dbReference type="PANTHER" id="PTHR46838:SF1">
    <property type="entry name" value="TUMOR NECROSIS FACTOR RECEPTOR SUPERFAMILY MEMBER 14"/>
    <property type="match status" value="1"/>
</dbReference>
<dbReference type="CDD" id="cd13405">
    <property type="entry name" value="TNFRSF14_teleost"/>
    <property type="match status" value="1"/>
</dbReference>
<feature type="disulfide bond" evidence="1">
    <location>
        <begin position="96"/>
        <end position="111"/>
    </location>
</feature>
<reference evidence="3" key="3">
    <citation type="submission" date="2025-09" db="UniProtKB">
        <authorList>
            <consortium name="Ensembl"/>
        </authorList>
    </citation>
    <scope>IDENTIFICATION</scope>
</reference>
<feature type="disulfide bond" evidence="1">
    <location>
        <begin position="72"/>
        <end position="85"/>
    </location>
</feature>
<dbReference type="GeneTree" id="ENSGT00950000183126"/>